<feature type="non-terminal residue" evidence="4">
    <location>
        <position position="88"/>
    </location>
</feature>
<evidence type="ECO:0000259" key="3">
    <source>
        <dbReference type="Pfam" id="PF00561"/>
    </source>
</evidence>
<dbReference type="EMBL" id="UINC01194635">
    <property type="protein sequence ID" value="SVE10815.1"/>
    <property type="molecule type" value="Genomic_DNA"/>
</dbReference>
<evidence type="ECO:0000313" key="4">
    <source>
        <dbReference type="EMBL" id="SVE10815.1"/>
    </source>
</evidence>
<sequence>MHALNCASTAILIHGLSDTREVWSRQVKALGPSMNAVAYDVRGFGASPVGAGDGTVDQMADDLAQIMSVHDSGPAWLVGFSMGGVIAQ</sequence>
<reference evidence="4" key="1">
    <citation type="submission" date="2018-05" db="EMBL/GenBank/DDBJ databases">
        <authorList>
            <person name="Lanie J.A."/>
            <person name="Ng W.-L."/>
            <person name="Kazmierczak K.M."/>
            <person name="Andrzejewski T.M."/>
            <person name="Davidsen T.M."/>
            <person name="Wayne K.J."/>
            <person name="Tettelin H."/>
            <person name="Glass J.I."/>
            <person name="Rusch D."/>
            <person name="Podicherti R."/>
            <person name="Tsui H.-C.T."/>
            <person name="Winkler M.E."/>
        </authorList>
    </citation>
    <scope>NUCLEOTIDE SEQUENCE</scope>
</reference>
<proteinExistence type="inferred from homology"/>
<dbReference type="Gene3D" id="3.40.50.1820">
    <property type="entry name" value="alpha/beta hydrolase"/>
    <property type="match status" value="1"/>
</dbReference>
<dbReference type="InterPro" id="IPR000073">
    <property type="entry name" value="AB_hydrolase_1"/>
</dbReference>
<feature type="domain" description="AB hydrolase-1" evidence="3">
    <location>
        <begin position="11"/>
        <end position="87"/>
    </location>
</feature>
<dbReference type="AlphaFoldDB" id="A0A383AUE1"/>
<dbReference type="GO" id="GO:0016787">
    <property type="term" value="F:hydrolase activity"/>
    <property type="evidence" value="ECO:0007669"/>
    <property type="project" value="UniProtKB-KW"/>
</dbReference>
<dbReference type="InterPro" id="IPR029058">
    <property type="entry name" value="AB_hydrolase_fold"/>
</dbReference>
<gene>
    <name evidence="4" type="ORF">METZ01_LOCUS463669</name>
</gene>
<dbReference type="Pfam" id="PF00561">
    <property type="entry name" value="Abhydrolase_1"/>
    <property type="match status" value="1"/>
</dbReference>
<dbReference type="SUPFAM" id="SSF53474">
    <property type="entry name" value="alpha/beta-Hydrolases"/>
    <property type="match status" value="1"/>
</dbReference>
<keyword evidence="2" id="KW-0378">Hydrolase</keyword>
<name>A0A383AUE1_9ZZZZ</name>
<comment type="similarity">
    <text evidence="1">Belongs to the peptidase S33 family.</text>
</comment>
<evidence type="ECO:0000256" key="1">
    <source>
        <dbReference type="ARBA" id="ARBA00010088"/>
    </source>
</evidence>
<dbReference type="PANTHER" id="PTHR43248">
    <property type="entry name" value="2-SUCCINYL-6-HYDROXY-2,4-CYCLOHEXADIENE-1-CARBOXYLATE SYNTHASE"/>
    <property type="match status" value="1"/>
</dbReference>
<accession>A0A383AUE1</accession>
<dbReference type="InterPro" id="IPR051601">
    <property type="entry name" value="Serine_prot/Carboxylest_S33"/>
</dbReference>
<organism evidence="4">
    <name type="scientific">marine metagenome</name>
    <dbReference type="NCBI Taxonomy" id="408172"/>
    <lineage>
        <taxon>unclassified sequences</taxon>
        <taxon>metagenomes</taxon>
        <taxon>ecological metagenomes</taxon>
    </lineage>
</organism>
<evidence type="ECO:0000256" key="2">
    <source>
        <dbReference type="ARBA" id="ARBA00022801"/>
    </source>
</evidence>
<protein>
    <recommendedName>
        <fullName evidence="3">AB hydrolase-1 domain-containing protein</fullName>
    </recommendedName>
</protein>